<feature type="domain" description="Peptidase S11 D-alanyl-D-alanine carboxypeptidase A N-terminal" evidence="11">
    <location>
        <begin position="46"/>
        <end position="273"/>
    </location>
</feature>
<protein>
    <submittedName>
        <fullName evidence="12">D-alanyl-D-alanine carboxypeptidase</fullName>
    </submittedName>
</protein>
<dbReference type="Pfam" id="PF00768">
    <property type="entry name" value="Peptidase_S11"/>
    <property type="match status" value="1"/>
</dbReference>
<dbReference type="GO" id="GO:0009002">
    <property type="term" value="F:serine-type D-Ala-D-Ala carboxypeptidase activity"/>
    <property type="evidence" value="ECO:0007669"/>
    <property type="project" value="InterPro"/>
</dbReference>
<accession>A0A919V8V2</accession>
<keyword evidence="3" id="KW-0378">Hydrolase</keyword>
<evidence type="ECO:0000259" key="11">
    <source>
        <dbReference type="Pfam" id="PF00768"/>
    </source>
</evidence>
<feature type="active site" evidence="7">
    <location>
        <position position="136"/>
    </location>
</feature>
<evidence type="ECO:0000256" key="4">
    <source>
        <dbReference type="ARBA" id="ARBA00022960"/>
    </source>
</evidence>
<dbReference type="EMBL" id="BOOW01000030">
    <property type="protein sequence ID" value="GII94636.1"/>
    <property type="molecule type" value="Genomic_DNA"/>
</dbReference>
<dbReference type="AlphaFoldDB" id="A0A919V8V2"/>
<evidence type="ECO:0000256" key="7">
    <source>
        <dbReference type="PIRSR" id="PIRSR618044-1"/>
    </source>
</evidence>
<sequence length="301" mass="31492">MHIGKAGLTLCAAAVALTAGISTPALAQSTQTTSPMAYVRPVHDVPVVNGRAAYLLDTSTDEVRLSHRAQERMPIASLVKVMTAYVVLNEANLDDRVEILASDVGYANAGGAATAGLRVGDSLTVKDLLYATLLPSGADATQALARTYGPGVDEFVAKMNETARDLGLDNTLYVNADGLSGPSGPGYSTAEDQARLAQVAVEDPVFKAITSTIGHTVPTTAENRYYAWRNTNRLLGAPGAVGVKTGYTRAAGYTLTFAAERGDRLLVGVILGESLSSRRFQTAGSLIDWAAAHPAVDARAR</sequence>
<feature type="binding site" evidence="8">
    <location>
        <position position="244"/>
    </location>
    <ligand>
        <name>substrate</name>
    </ligand>
</feature>
<dbReference type="GO" id="GO:0006508">
    <property type="term" value="P:proteolysis"/>
    <property type="evidence" value="ECO:0007669"/>
    <property type="project" value="InterPro"/>
</dbReference>
<keyword evidence="12" id="KW-0121">Carboxypeptidase</keyword>
<keyword evidence="4" id="KW-0133">Cell shape</keyword>
<evidence type="ECO:0000256" key="5">
    <source>
        <dbReference type="ARBA" id="ARBA00022984"/>
    </source>
</evidence>
<dbReference type="PRINTS" id="PR00725">
    <property type="entry name" value="DADACBPTASE1"/>
</dbReference>
<dbReference type="GO" id="GO:0071555">
    <property type="term" value="P:cell wall organization"/>
    <property type="evidence" value="ECO:0007669"/>
    <property type="project" value="UniProtKB-KW"/>
</dbReference>
<dbReference type="InterPro" id="IPR012338">
    <property type="entry name" value="Beta-lactam/transpept-like"/>
</dbReference>
<evidence type="ECO:0000256" key="8">
    <source>
        <dbReference type="PIRSR" id="PIRSR618044-2"/>
    </source>
</evidence>
<dbReference type="Gene3D" id="3.40.710.10">
    <property type="entry name" value="DD-peptidase/beta-lactamase superfamily"/>
    <property type="match status" value="1"/>
</dbReference>
<name>A0A919V8V2_9ACTN</name>
<evidence type="ECO:0000256" key="2">
    <source>
        <dbReference type="ARBA" id="ARBA00022729"/>
    </source>
</evidence>
<evidence type="ECO:0000313" key="13">
    <source>
        <dbReference type="Proteomes" id="UP000606172"/>
    </source>
</evidence>
<feature type="active site" description="Proton acceptor" evidence="7">
    <location>
        <position position="80"/>
    </location>
</feature>
<evidence type="ECO:0000313" key="12">
    <source>
        <dbReference type="EMBL" id="GII94636.1"/>
    </source>
</evidence>
<feature type="chain" id="PRO_5037779576" evidence="10">
    <location>
        <begin position="28"/>
        <end position="301"/>
    </location>
</feature>
<feature type="signal peptide" evidence="10">
    <location>
        <begin position="1"/>
        <end position="27"/>
    </location>
</feature>
<evidence type="ECO:0000256" key="9">
    <source>
        <dbReference type="RuleBase" id="RU004016"/>
    </source>
</evidence>
<dbReference type="PANTHER" id="PTHR21581:SF33">
    <property type="entry name" value="D-ALANYL-D-ALANINE CARBOXYPEPTIDASE DACB"/>
    <property type="match status" value="1"/>
</dbReference>
<keyword evidence="13" id="KW-1185">Reference proteome</keyword>
<keyword evidence="5" id="KW-0573">Peptidoglycan synthesis</keyword>
<reference evidence="12" key="1">
    <citation type="submission" date="2021-01" db="EMBL/GenBank/DDBJ databases">
        <title>Whole genome shotgun sequence of Sinosporangium siamense NBRC 109515.</title>
        <authorList>
            <person name="Komaki H."/>
            <person name="Tamura T."/>
        </authorList>
    </citation>
    <scope>NUCLEOTIDE SEQUENCE</scope>
    <source>
        <strain evidence="12">NBRC 109515</strain>
    </source>
</reference>
<dbReference type="PANTHER" id="PTHR21581">
    <property type="entry name" value="D-ALANYL-D-ALANINE CARBOXYPEPTIDASE"/>
    <property type="match status" value="1"/>
</dbReference>
<dbReference type="InterPro" id="IPR001967">
    <property type="entry name" value="Peptidase_S11_N"/>
</dbReference>
<organism evidence="12 13">
    <name type="scientific">Sinosporangium siamense</name>
    <dbReference type="NCBI Taxonomy" id="1367973"/>
    <lineage>
        <taxon>Bacteria</taxon>
        <taxon>Bacillati</taxon>
        <taxon>Actinomycetota</taxon>
        <taxon>Actinomycetes</taxon>
        <taxon>Streptosporangiales</taxon>
        <taxon>Streptosporangiaceae</taxon>
        <taxon>Sinosporangium</taxon>
    </lineage>
</organism>
<dbReference type="GO" id="GO:0008360">
    <property type="term" value="P:regulation of cell shape"/>
    <property type="evidence" value="ECO:0007669"/>
    <property type="project" value="UniProtKB-KW"/>
</dbReference>
<evidence type="ECO:0000256" key="6">
    <source>
        <dbReference type="ARBA" id="ARBA00023316"/>
    </source>
</evidence>
<proteinExistence type="inferred from homology"/>
<gene>
    <name evidence="12" type="ORF">Ssi02_48670</name>
</gene>
<keyword evidence="6" id="KW-0961">Cell wall biogenesis/degradation</keyword>
<evidence type="ECO:0000256" key="3">
    <source>
        <dbReference type="ARBA" id="ARBA00022801"/>
    </source>
</evidence>
<feature type="active site" description="Acyl-ester intermediate" evidence="7">
    <location>
        <position position="77"/>
    </location>
</feature>
<keyword evidence="2 10" id="KW-0732">Signal</keyword>
<keyword evidence="12" id="KW-0645">Protease</keyword>
<dbReference type="SUPFAM" id="SSF56601">
    <property type="entry name" value="beta-lactamase/transpeptidase-like"/>
    <property type="match status" value="1"/>
</dbReference>
<dbReference type="GO" id="GO:0009252">
    <property type="term" value="P:peptidoglycan biosynthetic process"/>
    <property type="evidence" value="ECO:0007669"/>
    <property type="project" value="UniProtKB-KW"/>
</dbReference>
<evidence type="ECO:0000256" key="10">
    <source>
        <dbReference type="SAM" id="SignalP"/>
    </source>
</evidence>
<dbReference type="Proteomes" id="UP000606172">
    <property type="component" value="Unassembled WGS sequence"/>
</dbReference>
<comment type="similarity">
    <text evidence="1 9">Belongs to the peptidase S11 family.</text>
</comment>
<evidence type="ECO:0000256" key="1">
    <source>
        <dbReference type="ARBA" id="ARBA00007164"/>
    </source>
</evidence>
<comment type="caution">
    <text evidence="12">The sequence shown here is derived from an EMBL/GenBank/DDBJ whole genome shotgun (WGS) entry which is preliminary data.</text>
</comment>
<dbReference type="InterPro" id="IPR018044">
    <property type="entry name" value="Peptidase_S11"/>
</dbReference>